<organism evidence="1 2">
    <name type="scientific">Parasediminibacterium paludis</name>
    <dbReference type="NCBI Taxonomy" id="908966"/>
    <lineage>
        <taxon>Bacteria</taxon>
        <taxon>Pseudomonadati</taxon>
        <taxon>Bacteroidota</taxon>
        <taxon>Chitinophagia</taxon>
        <taxon>Chitinophagales</taxon>
        <taxon>Chitinophagaceae</taxon>
        <taxon>Parasediminibacterium</taxon>
    </lineage>
</organism>
<dbReference type="Proteomes" id="UP001595906">
    <property type="component" value="Unassembled WGS sequence"/>
</dbReference>
<dbReference type="RefSeq" id="WP_379012952.1">
    <property type="nucleotide sequence ID" value="NZ_JBHSDC010000006.1"/>
</dbReference>
<dbReference type="EMBL" id="JBHSDC010000006">
    <property type="protein sequence ID" value="MFC4231468.1"/>
    <property type="molecule type" value="Genomic_DNA"/>
</dbReference>
<proteinExistence type="predicted"/>
<sequence length="416" mass="47915">MARHDLTDWIIHFVHRRNPENDPLEFSYDFEDFEYIPHPDGFTYDGEPFVLTNKYEEDDYGLAPDDYAICVLQKILHDGYVRAGWSYRRGTPTIYGPKAAVCFTEMPLYGLIEYAKIRADENYTEQYGIAFLKDELFLAGARPVIYGLSGGHKEAKESDLFYGKGLRTLASECGIGLREQFRYVYTKLTSFKKIDWTHEREWRWADLEQSFDFPGMPIFAKNDKITFSKIIVIVKTTEEVERVIEQLKNLYHSKSTNHGREYNLKVIENTYVLSLDEVAKITKDPNLVKLDDLPLSSIPKIQKIKVTAETIEKIKIAIQQASEIFYNESEKFINEHGEKAPCGWSHVVTWESNTEITQALVDLGFANSYADGYYYINGLKSYPGQSIDVDEAGAKAAAEFLTKELGQKFSYHSRFD</sequence>
<name>A0ABV8PU90_9BACT</name>
<comment type="caution">
    <text evidence="1">The sequence shown here is derived from an EMBL/GenBank/DDBJ whole genome shotgun (WGS) entry which is preliminary data.</text>
</comment>
<protein>
    <submittedName>
        <fullName evidence="1">Uncharacterized protein</fullName>
    </submittedName>
</protein>
<gene>
    <name evidence="1" type="ORF">ACFOW1_06185</name>
</gene>
<keyword evidence="2" id="KW-1185">Reference proteome</keyword>
<evidence type="ECO:0000313" key="2">
    <source>
        <dbReference type="Proteomes" id="UP001595906"/>
    </source>
</evidence>
<evidence type="ECO:0000313" key="1">
    <source>
        <dbReference type="EMBL" id="MFC4231468.1"/>
    </source>
</evidence>
<accession>A0ABV8PU90</accession>
<reference evidence="2" key="1">
    <citation type="journal article" date="2019" name="Int. J. Syst. Evol. Microbiol.">
        <title>The Global Catalogue of Microorganisms (GCM) 10K type strain sequencing project: providing services to taxonomists for standard genome sequencing and annotation.</title>
        <authorList>
            <consortium name="The Broad Institute Genomics Platform"/>
            <consortium name="The Broad Institute Genome Sequencing Center for Infectious Disease"/>
            <person name="Wu L."/>
            <person name="Ma J."/>
        </authorList>
    </citation>
    <scope>NUCLEOTIDE SEQUENCE [LARGE SCALE GENOMIC DNA]</scope>
    <source>
        <strain evidence="2">CECT 8010</strain>
    </source>
</reference>